<reference evidence="1" key="1">
    <citation type="journal article" date="2020" name="Stud. Mycol.">
        <title>101 Dothideomycetes genomes: a test case for predicting lifestyles and emergence of pathogens.</title>
        <authorList>
            <person name="Haridas S."/>
            <person name="Albert R."/>
            <person name="Binder M."/>
            <person name="Bloem J."/>
            <person name="Labutti K."/>
            <person name="Salamov A."/>
            <person name="Andreopoulos B."/>
            <person name="Baker S."/>
            <person name="Barry K."/>
            <person name="Bills G."/>
            <person name="Bluhm B."/>
            <person name="Cannon C."/>
            <person name="Castanera R."/>
            <person name="Culley D."/>
            <person name="Daum C."/>
            <person name="Ezra D."/>
            <person name="Gonzalez J."/>
            <person name="Henrissat B."/>
            <person name="Kuo A."/>
            <person name="Liang C."/>
            <person name="Lipzen A."/>
            <person name="Lutzoni F."/>
            <person name="Magnuson J."/>
            <person name="Mondo S."/>
            <person name="Nolan M."/>
            <person name="Ohm R."/>
            <person name="Pangilinan J."/>
            <person name="Park H.-J."/>
            <person name="Ramirez L."/>
            <person name="Alfaro M."/>
            <person name="Sun H."/>
            <person name="Tritt A."/>
            <person name="Yoshinaga Y."/>
            <person name="Zwiers L.-H."/>
            <person name="Turgeon B."/>
            <person name="Goodwin S."/>
            <person name="Spatafora J."/>
            <person name="Crous P."/>
            <person name="Grigoriev I."/>
        </authorList>
    </citation>
    <scope>NUCLEOTIDE SEQUENCE</scope>
    <source>
        <strain evidence="1">CBS 675.92</strain>
    </source>
</reference>
<dbReference type="AlphaFoldDB" id="A0A6A5TZ60"/>
<gene>
    <name evidence="1" type="ORF">CC80DRAFT_491234</name>
</gene>
<evidence type="ECO:0008006" key="3">
    <source>
        <dbReference type="Google" id="ProtNLM"/>
    </source>
</evidence>
<protein>
    <recommendedName>
        <fullName evidence="3">Berberine/berberine-like domain-containing protein</fullName>
    </recommendedName>
</protein>
<evidence type="ECO:0000313" key="1">
    <source>
        <dbReference type="EMBL" id="KAF1957905.1"/>
    </source>
</evidence>
<dbReference type="EMBL" id="ML976988">
    <property type="protein sequence ID" value="KAF1957905.1"/>
    <property type="molecule type" value="Genomic_DNA"/>
</dbReference>
<keyword evidence="2" id="KW-1185">Reference proteome</keyword>
<organism evidence="1 2">
    <name type="scientific">Byssothecium circinans</name>
    <dbReference type="NCBI Taxonomy" id="147558"/>
    <lineage>
        <taxon>Eukaryota</taxon>
        <taxon>Fungi</taxon>
        <taxon>Dikarya</taxon>
        <taxon>Ascomycota</taxon>
        <taxon>Pezizomycotina</taxon>
        <taxon>Dothideomycetes</taxon>
        <taxon>Pleosporomycetidae</taxon>
        <taxon>Pleosporales</taxon>
        <taxon>Massarineae</taxon>
        <taxon>Massarinaceae</taxon>
        <taxon>Byssothecium</taxon>
    </lineage>
</organism>
<dbReference type="OrthoDB" id="9983560at2759"/>
<sequence>MNAYSGLNPAWRVSPFLHAIFHGWASGSSEQEKADVRNDLTNVKGAAEKAIAPNTGAYMNETDRFDPEWERMFSGERYEEHLTTKQRYDPEGYSSV</sequence>
<name>A0A6A5TZ60_9PLEO</name>
<proteinExistence type="predicted"/>
<dbReference type="Proteomes" id="UP000800035">
    <property type="component" value="Unassembled WGS sequence"/>
</dbReference>
<accession>A0A6A5TZ60</accession>
<evidence type="ECO:0000313" key="2">
    <source>
        <dbReference type="Proteomes" id="UP000800035"/>
    </source>
</evidence>